<feature type="region of interest" description="Disordered" evidence="9">
    <location>
        <begin position="78"/>
        <end position="103"/>
    </location>
</feature>
<evidence type="ECO:0000256" key="6">
    <source>
        <dbReference type="ARBA" id="ARBA00023136"/>
    </source>
</evidence>
<dbReference type="RefSeq" id="WP_181551945.1">
    <property type="nucleotide sequence ID" value="NZ_JACDUS010000008.1"/>
</dbReference>
<dbReference type="GO" id="GO:0015562">
    <property type="term" value="F:efflux transmembrane transporter activity"/>
    <property type="evidence" value="ECO:0007669"/>
    <property type="project" value="InterPro"/>
</dbReference>
<evidence type="ECO:0000256" key="7">
    <source>
        <dbReference type="ARBA" id="ARBA00023237"/>
    </source>
</evidence>
<keyword evidence="3" id="KW-0813">Transport</keyword>
<comment type="caution">
    <text evidence="11">The sequence shown here is derived from an EMBL/GenBank/DDBJ whole genome shotgun (WGS) entry which is preliminary data.</text>
</comment>
<keyword evidence="5" id="KW-0812">Transmembrane</keyword>
<feature type="chain" id="PRO_5031143122" evidence="10">
    <location>
        <begin position="25"/>
        <end position="455"/>
    </location>
</feature>
<evidence type="ECO:0000313" key="11">
    <source>
        <dbReference type="EMBL" id="MBA2882307.1"/>
    </source>
</evidence>
<keyword evidence="7" id="KW-0998">Cell outer membrane</keyword>
<keyword evidence="6" id="KW-0472">Membrane</keyword>
<evidence type="ECO:0000256" key="4">
    <source>
        <dbReference type="ARBA" id="ARBA00022452"/>
    </source>
</evidence>
<evidence type="ECO:0000256" key="8">
    <source>
        <dbReference type="SAM" id="Coils"/>
    </source>
</evidence>
<reference evidence="11 12" key="1">
    <citation type="submission" date="2020-07" db="EMBL/GenBank/DDBJ databases">
        <title>Genomic Encyclopedia of Type Strains, Phase IV (KMG-IV): sequencing the most valuable type-strain genomes for metagenomic binning, comparative biology and taxonomic classification.</title>
        <authorList>
            <person name="Goeker M."/>
        </authorList>
    </citation>
    <scope>NUCLEOTIDE SEQUENCE [LARGE SCALE GENOMIC DNA]</scope>
    <source>
        <strain evidence="11 12">DSM 17721</strain>
    </source>
</reference>
<keyword evidence="12" id="KW-1185">Reference proteome</keyword>
<name>A0A7W0CAS7_9BACT</name>
<keyword evidence="10" id="KW-0732">Signal</keyword>
<evidence type="ECO:0000256" key="9">
    <source>
        <dbReference type="SAM" id="MobiDB-lite"/>
    </source>
</evidence>
<evidence type="ECO:0000256" key="1">
    <source>
        <dbReference type="ARBA" id="ARBA00004442"/>
    </source>
</evidence>
<dbReference type="InterPro" id="IPR028351">
    <property type="entry name" value="CyaE"/>
</dbReference>
<comment type="subcellular location">
    <subcellularLocation>
        <location evidence="1">Cell outer membrane</location>
    </subcellularLocation>
</comment>
<keyword evidence="8" id="KW-0175">Coiled coil</keyword>
<feature type="signal peptide" evidence="10">
    <location>
        <begin position="1"/>
        <end position="24"/>
    </location>
</feature>
<accession>A0A7W0CAS7</accession>
<feature type="coiled-coil region" evidence="8">
    <location>
        <begin position="170"/>
        <end position="232"/>
    </location>
</feature>
<organism evidence="11 12">
    <name type="scientific">Desulfosalsimonas propionicica</name>
    <dbReference type="NCBI Taxonomy" id="332175"/>
    <lineage>
        <taxon>Bacteria</taxon>
        <taxon>Pseudomonadati</taxon>
        <taxon>Thermodesulfobacteriota</taxon>
        <taxon>Desulfobacteria</taxon>
        <taxon>Desulfobacterales</taxon>
        <taxon>Desulfosalsimonadaceae</taxon>
        <taxon>Desulfosalsimonas</taxon>
    </lineage>
</organism>
<comment type="similarity">
    <text evidence="2">Belongs to the outer membrane factor (OMF) (TC 1.B.17) family.</text>
</comment>
<evidence type="ECO:0000256" key="5">
    <source>
        <dbReference type="ARBA" id="ARBA00022692"/>
    </source>
</evidence>
<dbReference type="Proteomes" id="UP000525298">
    <property type="component" value="Unassembled WGS sequence"/>
</dbReference>
<evidence type="ECO:0000256" key="10">
    <source>
        <dbReference type="SAM" id="SignalP"/>
    </source>
</evidence>
<dbReference type="InterPro" id="IPR051906">
    <property type="entry name" value="TolC-like"/>
</dbReference>
<dbReference type="Gene3D" id="1.20.1600.10">
    <property type="entry name" value="Outer membrane efflux proteins (OEP)"/>
    <property type="match status" value="1"/>
</dbReference>
<dbReference type="PANTHER" id="PTHR30026:SF20">
    <property type="entry name" value="OUTER MEMBRANE PROTEIN TOLC"/>
    <property type="match status" value="1"/>
</dbReference>
<dbReference type="EMBL" id="JACDUS010000008">
    <property type="protein sequence ID" value="MBA2882307.1"/>
    <property type="molecule type" value="Genomic_DNA"/>
</dbReference>
<proteinExistence type="inferred from homology"/>
<dbReference type="AlphaFoldDB" id="A0A7W0CAS7"/>
<protein>
    <submittedName>
        <fullName evidence="11">Outer membrane protein</fullName>
    </submittedName>
</protein>
<gene>
    <name evidence="11" type="ORF">HNR65_002649</name>
</gene>
<dbReference type="GO" id="GO:0015288">
    <property type="term" value="F:porin activity"/>
    <property type="evidence" value="ECO:0007669"/>
    <property type="project" value="TreeGrafter"/>
</dbReference>
<dbReference type="InterPro" id="IPR003423">
    <property type="entry name" value="OMP_efflux"/>
</dbReference>
<dbReference type="SUPFAM" id="SSF56954">
    <property type="entry name" value="Outer membrane efflux proteins (OEP)"/>
    <property type="match status" value="1"/>
</dbReference>
<feature type="coiled-coil region" evidence="8">
    <location>
        <begin position="336"/>
        <end position="395"/>
    </location>
</feature>
<dbReference type="PANTHER" id="PTHR30026">
    <property type="entry name" value="OUTER MEMBRANE PROTEIN TOLC"/>
    <property type="match status" value="1"/>
</dbReference>
<keyword evidence="4" id="KW-1134">Transmembrane beta strand</keyword>
<evidence type="ECO:0000256" key="3">
    <source>
        <dbReference type="ARBA" id="ARBA00022448"/>
    </source>
</evidence>
<dbReference type="PIRSF" id="PIRSF001892">
    <property type="entry name" value="CyaE"/>
    <property type="match status" value="1"/>
</dbReference>
<dbReference type="GO" id="GO:1990281">
    <property type="term" value="C:efflux pump complex"/>
    <property type="evidence" value="ECO:0007669"/>
    <property type="project" value="TreeGrafter"/>
</dbReference>
<evidence type="ECO:0000256" key="2">
    <source>
        <dbReference type="ARBA" id="ARBA00007613"/>
    </source>
</evidence>
<evidence type="ECO:0000313" key="12">
    <source>
        <dbReference type="Proteomes" id="UP000525298"/>
    </source>
</evidence>
<dbReference type="Pfam" id="PF02321">
    <property type="entry name" value="OEP"/>
    <property type="match status" value="2"/>
</dbReference>
<dbReference type="GO" id="GO:0009279">
    <property type="term" value="C:cell outer membrane"/>
    <property type="evidence" value="ECO:0007669"/>
    <property type="project" value="UniProtKB-SubCell"/>
</dbReference>
<sequence>MKKTSLIFTVAALMLMLTCGMAKAGQTATAPGQTPGLTLEQAFQTALEENEQVGISQQDLVNARTDITSATSNLYPQLSLRGAHNRQKDSDLGRSSAGGGISSLSSPDNYNTLTLQLDQHIYQWGKVWSARKIAQHYYEGSRFRHLRRVQEILYQVSVQYYEALLGRRAIEIAENALKRAVQQLDRAEAQFRVGILTQTDVLRAEVQVAQSREQLERAKNQYDIALERLALEMGIDSIAGPIREPSERSFGSAPISELFSRALANRPDFDQAARELEAADQRVDYEKADYFPNLSLNAQYIRTDEESLFYGEHDDWNASLVLSYPLFTGWQTTAEVDRARSEKSQAQYSLSRLRKEIRNQVRSVYLDIRTQQKVIDQLKQQVRSATRNYEQVSAQFEEGLVTAVDQVDAFTALNEAENRLAQAYYTYQLDLIRLDLATGTFQSDLLEKEILNENG</sequence>